<feature type="compositionally biased region" description="Low complexity" evidence="16">
    <location>
        <begin position="723"/>
        <end position="734"/>
    </location>
</feature>
<evidence type="ECO:0000256" key="10">
    <source>
        <dbReference type="ARBA" id="ARBA00022825"/>
    </source>
</evidence>
<sequence length="734" mass="79003">MQGTAWKVHLSYGMIHPNYIYNEADFILKVKLAIANPLVAKRWDDFEVKHAWTEIPRGWELHGPAPADYAFDLRIGLKQDKFEDLVTTLYEVSDPAHEKYGQHLSKEDVAALVAPHPDTVDLVESWLSAHGLDPSACQRSHAGDWVTIRVSVAQAEKMLGTQYNVYRHGKSDDYVVRAMNYSLPSVLHEHVAVVAPTTYFGTMKSMKATSFIQKDRPTIETDADFAHLLTGPASLATVPTSCNSVITPACLRALYNTTSYAPAATDKNSLGIAGYLEEFANRADLQTFYKRFRTDAVGTSFTTVEVNGGLDDQSEPGVEANLDIQYAEGISFPTPNIYYSTGGSPPFIPDDETPTNTNEPYLDWLNFILAQDSIPQTFTTSYGDDEQTVPIDYATTVCNLFAQLGARGSSIMFSSGDDGVGGGDCLTNDGTNTERFQPNFPASCPFVTTVGGTIHVNPEVAVDFSGGGFSNYFAQPSYQATAVSTFLQKLGRTNAGLFNTTGRAYPDVAAQGENFQVVVGGRVGSVGGTSASSPTFAGVIALLNDFRLSRGKAPLGFLNPLIYSTGAAGFNDITSGSNPGCGTNGFTAGAGWDPVTGLGTPDFGKLQALIGVHMADHAYASWVPVCTLAANACSRAPVHIAVHADVLQIRIIRSDESKKVVPAEGAPPRRVEQISQDPAATRGVRKPAWIVRGRSLRRRGEERFTATTHARPDHRGSKEEGGDAAAGFDANQVI</sequence>
<feature type="compositionally biased region" description="Basic and acidic residues" evidence="16">
    <location>
        <begin position="660"/>
        <end position="672"/>
    </location>
</feature>
<keyword evidence="9 15" id="KW-0378">Hydrolase</keyword>
<keyword evidence="14" id="KW-0325">Glycoprotein</keyword>
<protein>
    <recommendedName>
        <fullName evidence="4">tripeptidyl-peptidase II</fullName>
        <ecNumber evidence="4">3.4.14.10</ecNumber>
    </recommendedName>
</protein>
<feature type="compositionally biased region" description="Basic and acidic residues" evidence="16">
    <location>
        <begin position="700"/>
        <end position="721"/>
    </location>
</feature>
<dbReference type="GO" id="GO:0004252">
    <property type="term" value="F:serine-type endopeptidase activity"/>
    <property type="evidence" value="ECO:0007669"/>
    <property type="project" value="UniProtKB-UniRule"/>
</dbReference>
<evidence type="ECO:0000256" key="5">
    <source>
        <dbReference type="ARBA" id="ARBA00022525"/>
    </source>
</evidence>
<evidence type="ECO:0000256" key="12">
    <source>
        <dbReference type="ARBA" id="ARBA00023026"/>
    </source>
</evidence>
<dbReference type="Pfam" id="PF00082">
    <property type="entry name" value="Peptidase_S8"/>
    <property type="match status" value="1"/>
</dbReference>
<organism evidence="18 19">
    <name type="scientific">Trametes cubensis</name>
    <dbReference type="NCBI Taxonomy" id="1111947"/>
    <lineage>
        <taxon>Eukaryota</taxon>
        <taxon>Fungi</taxon>
        <taxon>Dikarya</taxon>
        <taxon>Basidiomycota</taxon>
        <taxon>Agaricomycotina</taxon>
        <taxon>Agaricomycetes</taxon>
        <taxon>Polyporales</taxon>
        <taxon>Polyporaceae</taxon>
        <taxon>Trametes</taxon>
    </lineage>
</organism>
<feature type="binding site" evidence="15">
    <location>
        <position position="591"/>
    </location>
    <ligand>
        <name>Ca(2+)</name>
        <dbReference type="ChEBI" id="CHEBI:29108"/>
    </ligand>
</feature>
<evidence type="ECO:0000256" key="2">
    <source>
        <dbReference type="ARBA" id="ARBA00002451"/>
    </source>
</evidence>
<dbReference type="GO" id="GO:0006508">
    <property type="term" value="P:proteolysis"/>
    <property type="evidence" value="ECO:0007669"/>
    <property type="project" value="UniProtKB-KW"/>
</dbReference>
<evidence type="ECO:0000313" key="18">
    <source>
        <dbReference type="EMBL" id="KAJ8495337.1"/>
    </source>
</evidence>
<dbReference type="EMBL" id="JAPEVG010000025">
    <property type="protein sequence ID" value="KAJ8495337.1"/>
    <property type="molecule type" value="Genomic_DNA"/>
</dbReference>
<gene>
    <name evidence="18" type="ORF">ONZ51_g1740</name>
</gene>
<dbReference type="PANTHER" id="PTHR14218:SF15">
    <property type="entry name" value="TRIPEPTIDYL-PEPTIDASE 1"/>
    <property type="match status" value="1"/>
</dbReference>
<feature type="region of interest" description="Disordered" evidence="16">
    <location>
        <begin position="700"/>
        <end position="734"/>
    </location>
</feature>
<dbReference type="CDD" id="cd04056">
    <property type="entry name" value="Peptidases_S53"/>
    <property type="match status" value="1"/>
</dbReference>
<evidence type="ECO:0000256" key="15">
    <source>
        <dbReference type="PROSITE-ProRule" id="PRU01032"/>
    </source>
</evidence>
<dbReference type="PROSITE" id="PS51695">
    <property type="entry name" value="SEDOLISIN"/>
    <property type="match status" value="1"/>
</dbReference>
<dbReference type="PROSITE" id="PS00138">
    <property type="entry name" value="SUBTILASE_SER"/>
    <property type="match status" value="1"/>
</dbReference>
<comment type="caution">
    <text evidence="18">The sequence shown here is derived from an EMBL/GenBank/DDBJ whole genome shotgun (WGS) entry which is preliminary data.</text>
</comment>
<keyword evidence="10 15" id="KW-0720">Serine protease</keyword>
<comment type="catalytic activity">
    <reaction evidence="1">
        <text>Release of an N-terminal tripeptide from a polypeptide.</text>
        <dbReference type="EC" id="3.4.14.10"/>
    </reaction>
</comment>
<evidence type="ECO:0000256" key="4">
    <source>
        <dbReference type="ARBA" id="ARBA00012462"/>
    </source>
</evidence>
<dbReference type="SUPFAM" id="SSF52743">
    <property type="entry name" value="Subtilisin-like"/>
    <property type="match status" value="1"/>
</dbReference>
<dbReference type="InterPro" id="IPR030400">
    <property type="entry name" value="Sedolisin_dom"/>
</dbReference>
<dbReference type="EC" id="3.4.14.10" evidence="4"/>
<dbReference type="GO" id="GO:0005576">
    <property type="term" value="C:extracellular region"/>
    <property type="evidence" value="ECO:0007669"/>
    <property type="project" value="UniProtKB-SubCell"/>
</dbReference>
<feature type="binding site" evidence="15">
    <location>
        <position position="573"/>
    </location>
    <ligand>
        <name>Ca(2+)</name>
        <dbReference type="ChEBI" id="CHEBI:29108"/>
    </ligand>
</feature>
<dbReference type="GO" id="GO:0046872">
    <property type="term" value="F:metal ion binding"/>
    <property type="evidence" value="ECO:0007669"/>
    <property type="project" value="UniProtKB-UniRule"/>
</dbReference>
<feature type="region of interest" description="Disordered" evidence="16">
    <location>
        <begin position="660"/>
        <end position="679"/>
    </location>
</feature>
<dbReference type="SMART" id="SM00944">
    <property type="entry name" value="Pro-kuma_activ"/>
    <property type="match status" value="1"/>
</dbReference>
<dbReference type="Proteomes" id="UP001215151">
    <property type="component" value="Unassembled WGS sequence"/>
</dbReference>
<keyword evidence="8" id="KW-0732">Signal</keyword>
<feature type="active site" description="Charge relay system" evidence="15">
    <location>
        <position position="530"/>
    </location>
</feature>
<feature type="domain" description="Peptidase S53" evidence="17">
    <location>
        <begin position="245"/>
        <end position="613"/>
    </location>
</feature>
<evidence type="ECO:0000256" key="7">
    <source>
        <dbReference type="ARBA" id="ARBA00022723"/>
    </source>
</evidence>
<dbReference type="InterPro" id="IPR050819">
    <property type="entry name" value="Tripeptidyl-peptidase_I"/>
</dbReference>
<comment type="subcellular location">
    <subcellularLocation>
        <location evidence="3">Secreted</location>
        <location evidence="3">Extracellular space</location>
    </subcellularLocation>
</comment>
<dbReference type="AlphaFoldDB" id="A0AAD7U1I8"/>
<evidence type="ECO:0000256" key="8">
    <source>
        <dbReference type="ARBA" id="ARBA00022729"/>
    </source>
</evidence>
<feature type="active site" description="Charge relay system" evidence="15">
    <location>
        <position position="319"/>
    </location>
</feature>
<evidence type="ECO:0000256" key="1">
    <source>
        <dbReference type="ARBA" id="ARBA00001910"/>
    </source>
</evidence>
<accession>A0AAD7U1I8</accession>
<keyword evidence="6 15" id="KW-0645">Protease</keyword>
<dbReference type="InterPro" id="IPR023828">
    <property type="entry name" value="Peptidase_S8_Ser-AS"/>
</dbReference>
<keyword evidence="12" id="KW-0843">Virulence</keyword>
<dbReference type="FunFam" id="3.40.50.200:FF:000015">
    <property type="entry name" value="Tripeptidyl peptidase A"/>
    <property type="match status" value="1"/>
</dbReference>
<evidence type="ECO:0000259" key="17">
    <source>
        <dbReference type="PROSITE" id="PS51695"/>
    </source>
</evidence>
<keyword evidence="5" id="KW-0964">Secreted</keyword>
<reference evidence="18" key="1">
    <citation type="submission" date="2022-11" db="EMBL/GenBank/DDBJ databases">
        <title>Genome Sequence of Cubamyces cubensis.</title>
        <authorList>
            <person name="Buettner E."/>
        </authorList>
    </citation>
    <scope>NUCLEOTIDE SEQUENCE</scope>
    <source>
        <strain evidence="18">MPL-01</strain>
    </source>
</reference>
<feature type="binding site" evidence="15">
    <location>
        <position position="593"/>
    </location>
    <ligand>
        <name>Ca(2+)</name>
        <dbReference type="ChEBI" id="CHEBI:29108"/>
    </ligand>
</feature>
<evidence type="ECO:0000256" key="9">
    <source>
        <dbReference type="ARBA" id="ARBA00022801"/>
    </source>
</evidence>
<comment type="cofactor">
    <cofactor evidence="15">
        <name>Ca(2+)</name>
        <dbReference type="ChEBI" id="CHEBI:29108"/>
    </cofactor>
    <text evidence="15">Binds 1 Ca(2+) ion per subunit.</text>
</comment>
<evidence type="ECO:0000256" key="16">
    <source>
        <dbReference type="SAM" id="MobiDB-lite"/>
    </source>
</evidence>
<dbReference type="InterPro" id="IPR036852">
    <property type="entry name" value="Peptidase_S8/S53_dom_sf"/>
</dbReference>
<keyword evidence="7 15" id="KW-0479">Metal-binding</keyword>
<dbReference type="Gene3D" id="3.40.50.200">
    <property type="entry name" value="Peptidase S8/S53 domain"/>
    <property type="match status" value="1"/>
</dbReference>
<keyword evidence="13" id="KW-0865">Zymogen</keyword>
<dbReference type="SUPFAM" id="SSF54897">
    <property type="entry name" value="Protease propeptides/inhibitors"/>
    <property type="match status" value="1"/>
</dbReference>
<evidence type="ECO:0000256" key="3">
    <source>
        <dbReference type="ARBA" id="ARBA00004239"/>
    </source>
</evidence>
<keyword evidence="19" id="KW-1185">Reference proteome</keyword>
<comment type="function">
    <text evidence="2">Secreted tripeptidyl-peptidase which degrades proteins at acidic pHs and is involved in virulence.</text>
</comment>
<evidence type="ECO:0000256" key="6">
    <source>
        <dbReference type="ARBA" id="ARBA00022670"/>
    </source>
</evidence>
<proteinExistence type="predicted"/>
<keyword evidence="11 15" id="KW-0106">Calcium</keyword>
<feature type="binding site" evidence="15">
    <location>
        <position position="572"/>
    </location>
    <ligand>
        <name>Ca(2+)</name>
        <dbReference type="ChEBI" id="CHEBI:29108"/>
    </ligand>
</feature>
<evidence type="ECO:0000256" key="13">
    <source>
        <dbReference type="ARBA" id="ARBA00023145"/>
    </source>
</evidence>
<evidence type="ECO:0000256" key="11">
    <source>
        <dbReference type="ARBA" id="ARBA00022837"/>
    </source>
</evidence>
<dbReference type="InterPro" id="IPR000209">
    <property type="entry name" value="Peptidase_S8/S53_dom"/>
</dbReference>
<dbReference type="Pfam" id="PF09286">
    <property type="entry name" value="Pro-kuma_activ"/>
    <property type="match status" value="1"/>
</dbReference>
<feature type="active site" description="Charge relay system" evidence="15">
    <location>
        <position position="323"/>
    </location>
</feature>
<dbReference type="GO" id="GO:0008240">
    <property type="term" value="F:tripeptidyl-peptidase activity"/>
    <property type="evidence" value="ECO:0007669"/>
    <property type="project" value="UniProtKB-EC"/>
</dbReference>
<evidence type="ECO:0000313" key="19">
    <source>
        <dbReference type="Proteomes" id="UP001215151"/>
    </source>
</evidence>
<dbReference type="CDD" id="cd11377">
    <property type="entry name" value="Pro-peptidase_S53"/>
    <property type="match status" value="1"/>
</dbReference>
<dbReference type="InterPro" id="IPR015366">
    <property type="entry name" value="S53_propep"/>
</dbReference>
<dbReference type="PANTHER" id="PTHR14218">
    <property type="entry name" value="PROTEASE S8 TRIPEPTIDYL PEPTIDASE I CLN2"/>
    <property type="match status" value="1"/>
</dbReference>
<evidence type="ECO:0000256" key="14">
    <source>
        <dbReference type="ARBA" id="ARBA00023180"/>
    </source>
</evidence>
<name>A0AAD7U1I8_9APHY</name>